<reference evidence="4" key="1">
    <citation type="journal article" date="2016" name="Nature">
        <title>The genome of the seagrass Zostera marina reveals angiosperm adaptation to the sea.</title>
        <authorList>
            <person name="Olsen J.L."/>
            <person name="Rouze P."/>
            <person name="Verhelst B."/>
            <person name="Lin Y.-C."/>
            <person name="Bayer T."/>
            <person name="Collen J."/>
            <person name="Dattolo E."/>
            <person name="De Paoli E."/>
            <person name="Dittami S."/>
            <person name="Maumus F."/>
            <person name="Michel G."/>
            <person name="Kersting A."/>
            <person name="Lauritano C."/>
            <person name="Lohaus R."/>
            <person name="Toepel M."/>
            <person name="Tonon T."/>
            <person name="Vanneste K."/>
            <person name="Amirebrahimi M."/>
            <person name="Brakel J."/>
            <person name="Bostroem C."/>
            <person name="Chovatia M."/>
            <person name="Grimwood J."/>
            <person name="Jenkins J.W."/>
            <person name="Jueterbock A."/>
            <person name="Mraz A."/>
            <person name="Stam W.T."/>
            <person name="Tice H."/>
            <person name="Bornberg-Bauer E."/>
            <person name="Green P.J."/>
            <person name="Pearson G.A."/>
            <person name="Procaccini G."/>
            <person name="Duarte C.M."/>
            <person name="Schmutz J."/>
            <person name="Reusch T.B.H."/>
            <person name="Van de Peer Y."/>
        </authorList>
    </citation>
    <scope>NUCLEOTIDE SEQUENCE [LARGE SCALE GENOMIC DNA]</scope>
    <source>
        <strain evidence="4">cv. Finnish</strain>
    </source>
</reference>
<dbReference type="Pfam" id="PF03556">
    <property type="entry name" value="Cullin_binding"/>
    <property type="match status" value="1"/>
</dbReference>
<dbReference type="InterPro" id="IPR014764">
    <property type="entry name" value="DCN-prot"/>
</dbReference>
<comment type="function">
    <text evidence="1">Neddylation of cullins play an essential role in the regulation of SCF-type complexes activity.</text>
</comment>
<accession>A0A0K9PEW4</accession>
<dbReference type="Proteomes" id="UP000036987">
    <property type="component" value="Unassembled WGS sequence"/>
</dbReference>
<dbReference type="PANTHER" id="PTHR12281:SF31">
    <property type="entry name" value="DCN1-LIKE PROTEIN 3"/>
    <property type="match status" value="1"/>
</dbReference>
<dbReference type="Gene3D" id="1.10.238.200">
    <property type="entry name" value="Cullin, PONY binding domain"/>
    <property type="match status" value="1"/>
</dbReference>
<dbReference type="GO" id="GO:0000151">
    <property type="term" value="C:ubiquitin ligase complex"/>
    <property type="evidence" value="ECO:0000318"/>
    <property type="project" value="GO_Central"/>
</dbReference>
<proteinExistence type="predicted"/>
<dbReference type="PANTHER" id="PTHR12281">
    <property type="entry name" value="RP42 RELATED"/>
    <property type="match status" value="1"/>
</dbReference>
<dbReference type="GO" id="GO:0031624">
    <property type="term" value="F:ubiquitin conjugating enzyme binding"/>
    <property type="evidence" value="ECO:0000318"/>
    <property type="project" value="GO_Central"/>
</dbReference>
<evidence type="ECO:0000313" key="4">
    <source>
        <dbReference type="Proteomes" id="UP000036987"/>
    </source>
</evidence>
<dbReference type="OrthoDB" id="286637at2759"/>
<dbReference type="GO" id="GO:0097602">
    <property type="term" value="F:cullin family protein binding"/>
    <property type="evidence" value="ECO:0000318"/>
    <property type="project" value="GO_Central"/>
</dbReference>
<comment type="caution">
    <text evidence="3">The sequence shown here is derived from an EMBL/GenBank/DDBJ whole genome shotgun (WGS) entry which is preliminary data.</text>
</comment>
<dbReference type="InterPro" id="IPR042460">
    <property type="entry name" value="DCN1-like_PONY"/>
</dbReference>
<dbReference type="PROSITE" id="PS51229">
    <property type="entry name" value="DCUN1"/>
    <property type="match status" value="1"/>
</dbReference>
<dbReference type="EMBL" id="LFYR01000957">
    <property type="protein sequence ID" value="KMZ66782.1"/>
    <property type="molecule type" value="Genomic_DNA"/>
</dbReference>
<feature type="domain" description="DCUN1" evidence="2">
    <location>
        <begin position="1"/>
        <end position="169"/>
    </location>
</feature>
<sequence length="268" mass="31273">MDDFELDSDLRFIQHTYSAYRDIIAHWQTKTSSCKEKLNALAKLLDLKNYKSETIIGIIQKIMETFELSVNSQEFSCFYNFVFFICRENGQKSVPVNMAIDAWRIVLSGRFRLLSHWCDYIKKTQRHNISEDTWHQVLIFSRCINENLDDYDPEGAWPVLIDEFVDHMYSKYRTCLPSTSRDLYSCIDGEMQPDISSMRGGLKLLPGSKRKSMTTYEMEEISYTDKSLSLTDISPSDTIMHTVVSNNQRQMRKVYSFGSGKPIKSFCR</sequence>
<dbReference type="STRING" id="29655.A0A0K9PEW4"/>
<dbReference type="InterPro" id="IPR005176">
    <property type="entry name" value="PONY_dom"/>
</dbReference>
<protein>
    <recommendedName>
        <fullName evidence="1">Defective in cullin neddylation protein</fullName>
    </recommendedName>
</protein>
<evidence type="ECO:0000313" key="3">
    <source>
        <dbReference type="EMBL" id="KMZ66782.1"/>
    </source>
</evidence>
<dbReference type="GO" id="GO:0045116">
    <property type="term" value="P:protein neddylation"/>
    <property type="evidence" value="ECO:0000318"/>
    <property type="project" value="GO_Central"/>
</dbReference>
<gene>
    <name evidence="3" type="ORF">ZOSMA_289G00230</name>
</gene>
<dbReference type="FunFam" id="1.10.238.200:FF:000006">
    <property type="entry name" value="Defective in cullin neddylation protein"/>
    <property type="match status" value="1"/>
</dbReference>
<evidence type="ECO:0000259" key="2">
    <source>
        <dbReference type="PROSITE" id="PS51229"/>
    </source>
</evidence>
<keyword evidence="4" id="KW-1185">Reference proteome</keyword>
<evidence type="ECO:0000256" key="1">
    <source>
        <dbReference type="RuleBase" id="RU410713"/>
    </source>
</evidence>
<dbReference type="GO" id="GO:0032182">
    <property type="term" value="F:ubiquitin-like protein binding"/>
    <property type="evidence" value="ECO:0000318"/>
    <property type="project" value="GO_Central"/>
</dbReference>
<name>A0A0K9PEW4_ZOSMR</name>
<dbReference type="AlphaFoldDB" id="A0A0K9PEW4"/>
<organism evidence="3 4">
    <name type="scientific">Zostera marina</name>
    <name type="common">Eelgrass</name>
    <dbReference type="NCBI Taxonomy" id="29655"/>
    <lineage>
        <taxon>Eukaryota</taxon>
        <taxon>Viridiplantae</taxon>
        <taxon>Streptophyta</taxon>
        <taxon>Embryophyta</taxon>
        <taxon>Tracheophyta</taxon>
        <taxon>Spermatophyta</taxon>
        <taxon>Magnoliopsida</taxon>
        <taxon>Liliopsida</taxon>
        <taxon>Zosteraceae</taxon>
        <taxon>Zostera</taxon>
    </lineage>
</organism>